<dbReference type="Proteomes" id="UP000548476">
    <property type="component" value="Unassembled WGS sequence"/>
</dbReference>
<reference evidence="3 4" key="1">
    <citation type="submission" date="2020-08" db="EMBL/GenBank/DDBJ databases">
        <title>Genomic Encyclopedia of Type Strains, Phase IV (KMG-IV): sequencing the most valuable type-strain genomes for metagenomic binning, comparative biology and taxonomic classification.</title>
        <authorList>
            <person name="Goeker M."/>
        </authorList>
    </citation>
    <scope>NUCLEOTIDE SEQUENCE [LARGE SCALE GENOMIC DNA]</scope>
    <source>
        <strain evidence="3 4">YIM 65646</strain>
    </source>
</reference>
<gene>
    <name evidence="3" type="ORF">HNR73_002235</name>
</gene>
<evidence type="ECO:0000256" key="1">
    <source>
        <dbReference type="SAM" id="Phobius"/>
    </source>
</evidence>
<evidence type="ECO:0000256" key="2">
    <source>
        <dbReference type="SAM" id="SignalP"/>
    </source>
</evidence>
<feature type="chain" id="PRO_5032687965" evidence="2">
    <location>
        <begin position="24"/>
        <end position="127"/>
    </location>
</feature>
<evidence type="ECO:0000313" key="4">
    <source>
        <dbReference type="Proteomes" id="UP000548476"/>
    </source>
</evidence>
<evidence type="ECO:0000313" key="3">
    <source>
        <dbReference type="EMBL" id="MBB6034385.1"/>
    </source>
</evidence>
<dbReference type="InterPro" id="IPR046192">
    <property type="entry name" value="DUF6220"/>
</dbReference>
<name>A0A841FFL6_9ACTN</name>
<keyword evidence="1" id="KW-0812">Transmembrane</keyword>
<proteinExistence type="predicted"/>
<dbReference type="AlphaFoldDB" id="A0A841FFL6"/>
<feature type="transmembrane region" description="Helical" evidence="1">
    <location>
        <begin position="39"/>
        <end position="57"/>
    </location>
</feature>
<organism evidence="3 4">
    <name type="scientific">Phytomonospora endophytica</name>
    <dbReference type="NCBI Taxonomy" id="714109"/>
    <lineage>
        <taxon>Bacteria</taxon>
        <taxon>Bacillati</taxon>
        <taxon>Actinomycetota</taxon>
        <taxon>Actinomycetes</taxon>
        <taxon>Micromonosporales</taxon>
        <taxon>Micromonosporaceae</taxon>
        <taxon>Phytomonospora</taxon>
    </lineage>
</organism>
<dbReference type="RefSeq" id="WP_184787243.1">
    <property type="nucleotide sequence ID" value="NZ_BONT01000045.1"/>
</dbReference>
<protein>
    <submittedName>
        <fullName evidence="3">Asparagine N-glycosylation enzyme membrane subunit Stt3</fullName>
    </submittedName>
</protein>
<comment type="caution">
    <text evidence="3">The sequence shown here is derived from an EMBL/GenBank/DDBJ whole genome shotgun (WGS) entry which is preliminary data.</text>
</comment>
<feature type="signal peptide" evidence="2">
    <location>
        <begin position="1"/>
        <end position="23"/>
    </location>
</feature>
<keyword evidence="1" id="KW-1133">Transmembrane helix</keyword>
<keyword evidence="4" id="KW-1185">Reference proteome</keyword>
<feature type="transmembrane region" description="Helical" evidence="1">
    <location>
        <begin position="64"/>
        <end position="84"/>
    </location>
</feature>
<accession>A0A841FFL6</accession>
<feature type="transmembrane region" description="Helical" evidence="1">
    <location>
        <begin position="90"/>
        <end position="114"/>
    </location>
</feature>
<dbReference type="Pfam" id="PF19728">
    <property type="entry name" value="DUF6220"/>
    <property type="match status" value="1"/>
</dbReference>
<sequence length="127" mass="12849">MRKVFAGLSALLLLLVAAQFFFAAAGAFSAEAYRPHHVLGYVIFSVPVVMAIVGAVAKLPGRLIGMSVAISALVGLEVGIATIAKAVGELAGALVFGLHALAGMAIMGLAVAILQAVRPRPAVVETA</sequence>
<dbReference type="EMBL" id="JACHGT010000004">
    <property type="protein sequence ID" value="MBB6034385.1"/>
    <property type="molecule type" value="Genomic_DNA"/>
</dbReference>
<keyword evidence="2" id="KW-0732">Signal</keyword>
<keyword evidence="1" id="KW-0472">Membrane</keyword>